<name>A0A9P4V206_9PLEO</name>
<dbReference type="EMBL" id="ML996156">
    <property type="protein sequence ID" value="KAF2733771.1"/>
    <property type="molecule type" value="Genomic_DNA"/>
</dbReference>
<evidence type="ECO:0000313" key="2">
    <source>
        <dbReference type="EMBL" id="KAF2733771.1"/>
    </source>
</evidence>
<evidence type="ECO:0000256" key="1">
    <source>
        <dbReference type="SAM" id="MobiDB-lite"/>
    </source>
</evidence>
<evidence type="ECO:0000313" key="3">
    <source>
        <dbReference type="Proteomes" id="UP000799444"/>
    </source>
</evidence>
<protein>
    <submittedName>
        <fullName evidence="2">Uncharacterized protein</fullName>
    </submittedName>
</protein>
<gene>
    <name evidence="2" type="ORF">EJ04DRAFT_512918</name>
</gene>
<reference evidence="2" key="1">
    <citation type="journal article" date="2020" name="Stud. Mycol.">
        <title>101 Dothideomycetes genomes: a test case for predicting lifestyles and emergence of pathogens.</title>
        <authorList>
            <person name="Haridas S."/>
            <person name="Albert R."/>
            <person name="Binder M."/>
            <person name="Bloem J."/>
            <person name="Labutti K."/>
            <person name="Salamov A."/>
            <person name="Andreopoulos B."/>
            <person name="Baker S."/>
            <person name="Barry K."/>
            <person name="Bills G."/>
            <person name="Bluhm B."/>
            <person name="Cannon C."/>
            <person name="Castanera R."/>
            <person name="Culley D."/>
            <person name="Daum C."/>
            <person name="Ezra D."/>
            <person name="Gonzalez J."/>
            <person name="Henrissat B."/>
            <person name="Kuo A."/>
            <person name="Liang C."/>
            <person name="Lipzen A."/>
            <person name="Lutzoni F."/>
            <person name="Magnuson J."/>
            <person name="Mondo S."/>
            <person name="Nolan M."/>
            <person name="Ohm R."/>
            <person name="Pangilinan J."/>
            <person name="Park H.-J."/>
            <person name="Ramirez L."/>
            <person name="Alfaro M."/>
            <person name="Sun H."/>
            <person name="Tritt A."/>
            <person name="Yoshinaga Y."/>
            <person name="Zwiers L.-H."/>
            <person name="Turgeon B."/>
            <person name="Goodwin S."/>
            <person name="Spatafora J."/>
            <person name="Crous P."/>
            <person name="Grigoriev I."/>
        </authorList>
    </citation>
    <scope>NUCLEOTIDE SEQUENCE</scope>
    <source>
        <strain evidence="2">CBS 125425</strain>
    </source>
</reference>
<feature type="compositionally biased region" description="Basic residues" evidence="1">
    <location>
        <begin position="17"/>
        <end position="31"/>
    </location>
</feature>
<feature type="region of interest" description="Disordered" evidence="1">
    <location>
        <begin position="1"/>
        <end position="31"/>
    </location>
</feature>
<organism evidence="2 3">
    <name type="scientific">Polyplosphaeria fusca</name>
    <dbReference type="NCBI Taxonomy" id="682080"/>
    <lineage>
        <taxon>Eukaryota</taxon>
        <taxon>Fungi</taxon>
        <taxon>Dikarya</taxon>
        <taxon>Ascomycota</taxon>
        <taxon>Pezizomycotina</taxon>
        <taxon>Dothideomycetes</taxon>
        <taxon>Pleosporomycetidae</taxon>
        <taxon>Pleosporales</taxon>
        <taxon>Tetraplosphaeriaceae</taxon>
        <taxon>Polyplosphaeria</taxon>
    </lineage>
</organism>
<accession>A0A9P4V206</accession>
<dbReference type="Proteomes" id="UP000799444">
    <property type="component" value="Unassembled WGS sequence"/>
</dbReference>
<keyword evidence="3" id="KW-1185">Reference proteome</keyword>
<comment type="caution">
    <text evidence="2">The sequence shown here is derived from an EMBL/GenBank/DDBJ whole genome shotgun (WGS) entry which is preliminary data.</text>
</comment>
<proteinExistence type="predicted"/>
<sequence>MPGTSYPQIDPTTSSKSSKRPVDKRRGKRKPLARFPYEEFSFDMTPTSSSPLFKLPREIRDQIYDETFRDCRFKCREGKLSLHFAYGSPRRPNCNKLPRGLLACKQLLFEGMSQFHRDAVCVRYSAGNENCKPSPSQLLSLYRTSRVLLFSPKMLFPLKFKSGHGRLEDDSSIIVVPDEEASGPIVQDLCDHFRGRKHGIKSLGMRFRLPEGWQFPWVQNVQRWEVDLSSLEQLGWENSFDRVEFVIETPSLDGTGRDGVNAVQGVAIVYRLLQQEVENIAKRLVGARQDEDECLVRDWLDGNNKGKDYPTGDWHIQVRRAPDGTRPSRAIAHEGLSHWKNIAYGQTSGPRFHRLATQESGPVTFYHKASGDRIEVDVPTDGRPIVPAEAGRERKRFCADPKHEAMLIQWGVL</sequence>
<dbReference type="AlphaFoldDB" id="A0A9P4V206"/>
<feature type="compositionally biased region" description="Polar residues" evidence="1">
    <location>
        <begin position="1"/>
        <end position="16"/>
    </location>
</feature>
<dbReference type="OrthoDB" id="3798638at2759"/>